<protein>
    <submittedName>
        <fullName evidence="1">Gamma-glutamylcyclotransferase</fullName>
    </submittedName>
</protein>
<gene>
    <name evidence="1" type="ORF">OE647_09800</name>
</gene>
<proteinExistence type="predicted"/>
<comment type="caution">
    <text evidence="1">The sequence shown here is derived from an EMBL/GenBank/DDBJ whole genome shotgun (WGS) entry which is preliminary data.</text>
</comment>
<accession>A0ABT2Z1W7</accession>
<dbReference type="SUPFAM" id="SSF110857">
    <property type="entry name" value="Gamma-glutamyl cyclotransferase-like"/>
    <property type="match status" value="1"/>
</dbReference>
<dbReference type="InterPro" id="IPR013024">
    <property type="entry name" value="GGCT-like"/>
</dbReference>
<dbReference type="InterPro" id="IPR036568">
    <property type="entry name" value="GGCT-like_sf"/>
</dbReference>
<dbReference type="Gene3D" id="3.10.490.10">
    <property type="entry name" value="Gamma-glutamyl cyclotransferase-like"/>
    <property type="match status" value="1"/>
</dbReference>
<name>A0ABT2Z1W7_9RHOB</name>
<dbReference type="CDD" id="cd06661">
    <property type="entry name" value="GGCT_like"/>
    <property type="match status" value="1"/>
</dbReference>
<reference evidence="1 2" key="1">
    <citation type="submission" date="2022-10" db="EMBL/GenBank/DDBJ databases">
        <title>Defluviimonas sp. nov., isolated from ocean surface water.</title>
        <authorList>
            <person name="He W."/>
            <person name="Wang L."/>
            <person name="Zhang D.-F."/>
        </authorList>
    </citation>
    <scope>NUCLEOTIDE SEQUENCE [LARGE SCALE GENOMIC DNA]</scope>
    <source>
        <strain evidence="1 2">WL0075</strain>
    </source>
</reference>
<dbReference type="Proteomes" id="UP001652503">
    <property type="component" value="Unassembled WGS sequence"/>
</dbReference>
<evidence type="ECO:0000313" key="1">
    <source>
        <dbReference type="EMBL" id="MCV2865030.1"/>
    </source>
</evidence>
<sequence length="188" mass="20741">MGTDRHPAFFGYGSLVNLATHDHAPNTPVRLDGWRRVWRQTVLRPYAFLSAEPAPGAIDGIVAAVPGRNWAALDAREGAYRRHRLGAGALTVPEWADTVEIYAIDPAHHAPDVAHPILLSYLDVVVQGFLHQFGAEGARRFFATTAGWSAIHDDRAAPLYPRHQVLTGAERRLVDDCLEEWGVQRLPG</sequence>
<organism evidence="1 2">
    <name type="scientific">Albidovulum sediminicola</name>
    <dbReference type="NCBI Taxonomy" id="2984331"/>
    <lineage>
        <taxon>Bacteria</taxon>
        <taxon>Pseudomonadati</taxon>
        <taxon>Pseudomonadota</taxon>
        <taxon>Alphaproteobacteria</taxon>
        <taxon>Rhodobacterales</taxon>
        <taxon>Paracoccaceae</taxon>
        <taxon>Albidovulum</taxon>
    </lineage>
</organism>
<keyword evidence="2" id="KW-1185">Reference proteome</keyword>
<evidence type="ECO:0000313" key="2">
    <source>
        <dbReference type="Proteomes" id="UP001652503"/>
    </source>
</evidence>
<dbReference type="EMBL" id="JAOWLA010000008">
    <property type="protein sequence ID" value="MCV2865030.1"/>
    <property type="molecule type" value="Genomic_DNA"/>
</dbReference>
<dbReference type="RefSeq" id="WP_412174944.1">
    <property type="nucleotide sequence ID" value="NZ_JAOWLA010000008.1"/>
</dbReference>